<dbReference type="AlphaFoldDB" id="A0A6N4WBH3"/>
<keyword evidence="3 5" id="KW-0732">Signal</keyword>
<dbReference type="Proteomes" id="UP000467249">
    <property type="component" value="Chromosome"/>
</dbReference>
<dbReference type="KEGG" id="many:MANY_27490"/>
<dbReference type="Pfam" id="PF01547">
    <property type="entry name" value="SBP_bac_1"/>
    <property type="match status" value="1"/>
</dbReference>
<dbReference type="PRINTS" id="PR00909">
    <property type="entry name" value="SPERMDNBNDNG"/>
</dbReference>
<reference evidence="6 7" key="1">
    <citation type="journal article" date="2019" name="Emerg. Microbes Infect.">
        <title>Comprehensive subspecies identification of 175 nontuberculous mycobacteria species based on 7547 genomic profiles.</title>
        <authorList>
            <person name="Matsumoto Y."/>
            <person name="Kinjo T."/>
            <person name="Motooka D."/>
            <person name="Nabeya D."/>
            <person name="Jung N."/>
            <person name="Uechi K."/>
            <person name="Horii T."/>
            <person name="Iida T."/>
            <person name="Fujita J."/>
            <person name="Nakamura S."/>
        </authorList>
    </citation>
    <scope>NUCLEOTIDE SEQUENCE [LARGE SCALE GENOMIC DNA]</scope>
    <source>
        <strain evidence="6 7">JCM 30275</strain>
    </source>
</reference>
<proteinExistence type="predicted"/>
<dbReference type="PROSITE" id="PS51318">
    <property type="entry name" value="TAT"/>
    <property type="match status" value="1"/>
</dbReference>
<keyword evidence="4" id="KW-0574">Periplasm</keyword>
<dbReference type="RefSeq" id="WP_163804732.1">
    <property type="nucleotide sequence ID" value="NZ_AP022620.1"/>
</dbReference>
<feature type="chain" id="PRO_5038929102" evidence="5">
    <location>
        <begin position="30"/>
        <end position="414"/>
    </location>
</feature>
<comment type="subcellular location">
    <subcellularLocation>
        <location evidence="1">Periplasm</location>
    </subcellularLocation>
</comment>
<keyword evidence="7" id="KW-1185">Reference proteome</keyword>
<dbReference type="GO" id="GO:0015846">
    <property type="term" value="P:polyamine transport"/>
    <property type="evidence" value="ECO:0007669"/>
    <property type="project" value="InterPro"/>
</dbReference>
<accession>A0A6N4WBH3</accession>
<evidence type="ECO:0000313" key="7">
    <source>
        <dbReference type="Proteomes" id="UP000467249"/>
    </source>
</evidence>
<organism evidence="6 7">
    <name type="scientific">Mycolicibacterium anyangense</name>
    <dbReference type="NCBI Taxonomy" id="1431246"/>
    <lineage>
        <taxon>Bacteria</taxon>
        <taxon>Bacillati</taxon>
        <taxon>Actinomycetota</taxon>
        <taxon>Actinomycetes</taxon>
        <taxon>Mycobacteriales</taxon>
        <taxon>Mycobacteriaceae</taxon>
        <taxon>Mycolicibacterium</taxon>
    </lineage>
</organism>
<evidence type="ECO:0000256" key="1">
    <source>
        <dbReference type="ARBA" id="ARBA00004418"/>
    </source>
</evidence>
<evidence type="ECO:0000256" key="5">
    <source>
        <dbReference type="SAM" id="SignalP"/>
    </source>
</evidence>
<feature type="signal peptide" evidence="5">
    <location>
        <begin position="1"/>
        <end position="29"/>
    </location>
</feature>
<dbReference type="Gene3D" id="3.40.190.10">
    <property type="entry name" value="Periplasmic binding protein-like II"/>
    <property type="match status" value="2"/>
</dbReference>
<dbReference type="GO" id="GO:0019808">
    <property type="term" value="F:polyamine binding"/>
    <property type="evidence" value="ECO:0007669"/>
    <property type="project" value="InterPro"/>
</dbReference>
<dbReference type="PANTHER" id="PTHR30222:SF17">
    <property type="entry name" value="SPERMIDINE_PUTRESCINE-BINDING PERIPLASMIC PROTEIN"/>
    <property type="match status" value="1"/>
</dbReference>
<evidence type="ECO:0000256" key="4">
    <source>
        <dbReference type="ARBA" id="ARBA00022764"/>
    </source>
</evidence>
<evidence type="ECO:0000256" key="2">
    <source>
        <dbReference type="ARBA" id="ARBA00022448"/>
    </source>
</evidence>
<sequence length="414" mass="45774">MTVPNRPGPNRRQFLTRAALLAAGTPALIAFLDACSKGAQTSSAPSLTIASPSSPVTWDIAGDNKPIADGLAPEKGATLQLYSYADYIAPDAIKSFEEKYSTKVQVSTFNDTDEALTKIRGGNVDYDLFFPSYDQISRLVKGDLVRSLNHSYIPNIKNVWPFFSNPWYDQEWRYTVPYTVYTTGIGWRTDQVPADIGALKNPYESLWDPAYKNKTAVIDDWHTAMAMVLLKMGITDINTSSADDLKKLGDQLTALVQATSPKVTVTMYSDLPAGQISLSQMWSGDIINAVNYLPQGVKPDILRYWFPTDGKGMVDNDLIVLLRGGKNPVLGHLFLNHMLETEVAKQNFQQIGYQPPQVSLNPDSLVAEGLVPENLKSAIVRPEYFDVGYRLLELDPANDAAWHNVWRGFKAGGS</sequence>
<gene>
    <name evidence="6" type="ORF">MANY_27490</name>
</gene>
<evidence type="ECO:0000256" key="3">
    <source>
        <dbReference type="ARBA" id="ARBA00022729"/>
    </source>
</evidence>
<keyword evidence="2" id="KW-0813">Transport</keyword>
<dbReference type="SUPFAM" id="SSF53850">
    <property type="entry name" value="Periplasmic binding protein-like II"/>
    <property type="match status" value="1"/>
</dbReference>
<dbReference type="GO" id="GO:0042597">
    <property type="term" value="C:periplasmic space"/>
    <property type="evidence" value="ECO:0007669"/>
    <property type="project" value="UniProtKB-SubCell"/>
</dbReference>
<dbReference type="InterPro" id="IPR001188">
    <property type="entry name" value="Sperm_putr-bd"/>
</dbReference>
<dbReference type="EMBL" id="AP022620">
    <property type="protein sequence ID" value="BBZ77412.1"/>
    <property type="molecule type" value="Genomic_DNA"/>
</dbReference>
<name>A0A6N4WBH3_9MYCO</name>
<dbReference type="InterPro" id="IPR006311">
    <property type="entry name" value="TAT_signal"/>
</dbReference>
<evidence type="ECO:0000313" key="6">
    <source>
        <dbReference type="EMBL" id="BBZ77412.1"/>
    </source>
</evidence>
<dbReference type="InterPro" id="IPR006059">
    <property type="entry name" value="SBP"/>
</dbReference>
<dbReference type="PANTHER" id="PTHR30222">
    <property type="entry name" value="SPERMIDINE/PUTRESCINE-BINDING PERIPLASMIC PROTEIN"/>
    <property type="match status" value="1"/>
</dbReference>
<dbReference type="CDD" id="cd13590">
    <property type="entry name" value="PBP2_PotD_PotF_like"/>
    <property type="match status" value="1"/>
</dbReference>
<protein>
    <submittedName>
        <fullName evidence="6">ABC transporter substrate-binding protein</fullName>
    </submittedName>
</protein>